<accession>A0A0G3H6C6</accession>
<evidence type="ECO:0000256" key="2">
    <source>
        <dbReference type="ARBA" id="ARBA00001946"/>
    </source>
</evidence>
<dbReference type="PROSITE" id="PS00629">
    <property type="entry name" value="IMP_1"/>
    <property type="match status" value="1"/>
</dbReference>
<evidence type="ECO:0000256" key="6">
    <source>
        <dbReference type="ARBA" id="ARBA00022842"/>
    </source>
</evidence>
<dbReference type="GO" id="GO:0046872">
    <property type="term" value="F:metal ion binding"/>
    <property type="evidence" value="ECO:0007669"/>
    <property type="project" value="UniProtKB-KW"/>
</dbReference>
<feature type="binding site" evidence="7">
    <location>
        <position position="227"/>
    </location>
    <ligand>
        <name>Mg(2+)</name>
        <dbReference type="ChEBI" id="CHEBI:18420"/>
        <label>1</label>
        <note>catalytic</note>
    </ligand>
</feature>
<dbReference type="InterPro" id="IPR020583">
    <property type="entry name" value="Inositol_monoP_metal-BS"/>
</dbReference>
<evidence type="ECO:0000256" key="8">
    <source>
        <dbReference type="RuleBase" id="RU364068"/>
    </source>
</evidence>
<evidence type="ECO:0000256" key="1">
    <source>
        <dbReference type="ARBA" id="ARBA00001033"/>
    </source>
</evidence>
<dbReference type="RefSeq" id="WP_047253225.1">
    <property type="nucleotide sequence ID" value="NZ_CP011545.1"/>
</dbReference>
<keyword evidence="4 7" id="KW-0479">Metal-binding</keyword>
<dbReference type="PROSITE" id="PS00630">
    <property type="entry name" value="IMP_2"/>
    <property type="match status" value="1"/>
</dbReference>
<dbReference type="AlphaFoldDB" id="A0A0G3H6C6"/>
<feature type="binding site" evidence="7">
    <location>
        <position position="96"/>
    </location>
    <ligand>
        <name>Mg(2+)</name>
        <dbReference type="ChEBI" id="CHEBI:18420"/>
        <label>1</label>
        <note>catalytic</note>
    </ligand>
</feature>
<evidence type="ECO:0000313" key="9">
    <source>
        <dbReference type="EMBL" id="AKK08956.1"/>
    </source>
</evidence>
<sequence>MTLTPLELTHLRTTAVEVATLAAERIRTKRAELATAGDIRDFSTTKSTDVDPVTIVDTLAEDLIADELQRRRPADGMIGEEGHARASISGVSWIVDPIDGTVNFLYGIGEYAVSIGAAIDGRVVAGAVINVATSAVYSAAKGQGATLVRHGATVALRANHLTEPSQALLATGFAYASERRRAQAELLTQILPQVRDIRRMGAAALDLCRVAEGTVDAYYEHGINSWDYAAGIIIAAEAGAIVRAPDLSTPGQAGEITYVSAPLLAPSLTHMLEEAGAFTPLDLQG</sequence>
<comment type="cofactor">
    <cofactor evidence="2 7 8">
        <name>Mg(2+)</name>
        <dbReference type="ChEBI" id="CHEBI:18420"/>
    </cofactor>
</comment>
<protein>
    <recommendedName>
        <fullName evidence="8">Inositol-1-monophosphatase</fullName>
        <ecNumber evidence="8">3.1.3.25</ecNumber>
    </recommendedName>
</protein>
<keyword evidence="5 8" id="KW-0378">Hydrolase</keyword>
<dbReference type="PATRIC" id="fig|136857.5.peg.1515"/>
<dbReference type="InterPro" id="IPR033942">
    <property type="entry name" value="IMPase"/>
</dbReference>
<evidence type="ECO:0000256" key="5">
    <source>
        <dbReference type="ARBA" id="ARBA00022801"/>
    </source>
</evidence>
<evidence type="ECO:0000256" key="7">
    <source>
        <dbReference type="PIRSR" id="PIRSR600760-2"/>
    </source>
</evidence>
<keyword evidence="10" id="KW-1185">Reference proteome</keyword>
<dbReference type="InterPro" id="IPR000760">
    <property type="entry name" value="Inositol_monophosphatase-like"/>
</dbReference>
<name>A0A0G3H6C6_9CORY</name>
<organism evidence="9 10">
    <name type="scientific">Corynebacterium testudinoris</name>
    <dbReference type="NCBI Taxonomy" id="136857"/>
    <lineage>
        <taxon>Bacteria</taxon>
        <taxon>Bacillati</taxon>
        <taxon>Actinomycetota</taxon>
        <taxon>Actinomycetes</taxon>
        <taxon>Mycobacteriales</taxon>
        <taxon>Corynebacteriaceae</taxon>
        <taxon>Corynebacterium</taxon>
    </lineage>
</organism>
<dbReference type="PANTHER" id="PTHR20854">
    <property type="entry name" value="INOSITOL MONOPHOSPHATASE"/>
    <property type="match status" value="1"/>
</dbReference>
<reference evidence="9 10" key="1">
    <citation type="journal article" date="2015" name="Genome Announc.">
        <title>Complete Genome Sequence of the Type Strain Corynebacterium testudinoris DSM 44614, Recovered from Necrotic Lesions in the Mouth of a Tortoise.</title>
        <authorList>
            <person name="Ruckert C."/>
            <person name="Kriete M."/>
            <person name="Jaenicke S."/>
            <person name="Winkler A."/>
            <person name="Tauch A."/>
        </authorList>
    </citation>
    <scope>NUCLEOTIDE SEQUENCE [LARGE SCALE GENOMIC DNA]</scope>
    <source>
        <strain evidence="9 10">DSM 44614</strain>
    </source>
</reference>
<dbReference type="GO" id="GO:0046854">
    <property type="term" value="P:phosphatidylinositol phosphate biosynthetic process"/>
    <property type="evidence" value="ECO:0007669"/>
    <property type="project" value="InterPro"/>
</dbReference>
<dbReference type="STRING" id="136857.CTEST_07630"/>
<comment type="catalytic activity">
    <reaction evidence="1 8">
        <text>a myo-inositol phosphate + H2O = myo-inositol + phosphate</text>
        <dbReference type="Rhea" id="RHEA:24056"/>
        <dbReference type="ChEBI" id="CHEBI:15377"/>
        <dbReference type="ChEBI" id="CHEBI:17268"/>
        <dbReference type="ChEBI" id="CHEBI:43474"/>
        <dbReference type="ChEBI" id="CHEBI:84139"/>
        <dbReference type="EC" id="3.1.3.25"/>
    </reaction>
</comment>
<evidence type="ECO:0000313" key="10">
    <source>
        <dbReference type="Proteomes" id="UP000035540"/>
    </source>
</evidence>
<proteinExistence type="inferred from homology"/>
<dbReference type="InterPro" id="IPR020550">
    <property type="entry name" value="Inositol_monophosphatase_CS"/>
</dbReference>
<keyword evidence="6 7" id="KW-0460">Magnesium</keyword>
<gene>
    <name evidence="9" type="primary">suhB</name>
    <name evidence="9" type="ORF">CTEST_07630</name>
</gene>
<dbReference type="SUPFAM" id="SSF56655">
    <property type="entry name" value="Carbohydrate phosphatase"/>
    <property type="match status" value="1"/>
</dbReference>
<dbReference type="EC" id="3.1.3.25" evidence="8"/>
<dbReference type="GO" id="GO:0006020">
    <property type="term" value="P:inositol metabolic process"/>
    <property type="evidence" value="ECO:0007669"/>
    <property type="project" value="TreeGrafter"/>
</dbReference>
<dbReference type="PANTHER" id="PTHR20854:SF4">
    <property type="entry name" value="INOSITOL-1-MONOPHOSPHATASE-RELATED"/>
    <property type="match status" value="1"/>
</dbReference>
<feature type="binding site" evidence="7">
    <location>
        <position position="99"/>
    </location>
    <ligand>
        <name>Mg(2+)</name>
        <dbReference type="ChEBI" id="CHEBI:18420"/>
        <label>1</label>
        <note>catalytic</note>
    </ligand>
</feature>
<reference evidence="10" key="2">
    <citation type="submission" date="2015-05" db="EMBL/GenBank/DDBJ databases">
        <title>Complete genome sequence of Corynebacterium testudinoris DSM 44614, recovered from necrotic lesions in the mouth of a tortoise.</title>
        <authorList>
            <person name="Ruckert C."/>
            <person name="Albersmeier A."/>
            <person name="Winkler A."/>
            <person name="Tauch A."/>
        </authorList>
    </citation>
    <scope>NUCLEOTIDE SEQUENCE [LARGE SCALE GENOMIC DNA]</scope>
    <source>
        <strain evidence="10">DSM 44614</strain>
    </source>
</reference>
<dbReference type="KEGG" id="cted:CTEST_07630"/>
<evidence type="ECO:0000256" key="4">
    <source>
        <dbReference type="ARBA" id="ARBA00022723"/>
    </source>
</evidence>
<comment type="similarity">
    <text evidence="3 8">Belongs to the inositol monophosphatase superfamily.</text>
</comment>
<evidence type="ECO:0000256" key="3">
    <source>
        <dbReference type="ARBA" id="ARBA00009759"/>
    </source>
</evidence>
<dbReference type="Pfam" id="PF00459">
    <property type="entry name" value="Inositol_P"/>
    <property type="match status" value="1"/>
</dbReference>
<dbReference type="EMBL" id="CP011545">
    <property type="protein sequence ID" value="AKK08956.1"/>
    <property type="molecule type" value="Genomic_DNA"/>
</dbReference>
<dbReference type="Gene3D" id="3.40.190.80">
    <property type="match status" value="1"/>
</dbReference>
<dbReference type="Proteomes" id="UP000035540">
    <property type="component" value="Chromosome"/>
</dbReference>
<dbReference type="CDD" id="cd01639">
    <property type="entry name" value="IMPase"/>
    <property type="match status" value="1"/>
</dbReference>
<dbReference type="Gene3D" id="3.30.540.10">
    <property type="entry name" value="Fructose-1,6-Bisphosphatase, subunit A, domain 1"/>
    <property type="match status" value="1"/>
</dbReference>
<dbReference type="GO" id="GO:0008934">
    <property type="term" value="F:inositol monophosphate 1-phosphatase activity"/>
    <property type="evidence" value="ECO:0007669"/>
    <property type="project" value="InterPro"/>
</dbReference>
<dbReference type="PRINTS" id="PR00377">
    <property type="entry name" value="IMPHPHTASES"/>
</dbReference>
<feature type="binding site" evidence="7">
    <location>
        <position position="80"/>
    </location>
    <ligand>
        <name>Mg(2+)</name>
        <dbReference type="ChEBI" id="CHEBI:18420"/>
        <label>1</label>
        <note>catalytic</note>
    </ligand>
</feature>
<dbReference type="GO" id="GO:0007165">
    <property type="term" value="P:signal transduction"/>
    <property type="evidence" value="ECO:0007669"/>
    <property type="project" value="TreeGrafter"/>
</dbReference>
<feature type="binding site" evidence="7">
    <location>
        <position position="98"/>
    </location>
    <ligand>
        <name>Mg(2+)</name>
        <dbReference type="ChEBI" id="CHEBI:18420"/>
        <label>1</label>
        <note>catalytic</note>
    </ligand>
</feature>